<dbReference type="Gene3D" id="3.40.50.1820">
    <property type="entry name" value="alpha/beta hydrolase"/>
    <property type="match status" value="1"/>
</dbReference>
<reference evidence="1 2" key="1">
    <citation type="submission" date="2016-10" db="EMBL/GenBank/DDBJ databases">
        <authorList>
            <person name="de Groot N.N."/>
        </authorList>
    </citation>
    <scope>NUCLEOTIDE SEQUENCE [LARGE SCALE GENOMIC DNA]</scope>
    <source>
        <strain evidence="1 2">DSM 23310</strain>
    </source>
</reference>
<organism evidence="1 2">
    <name type="scientific">Tepidimicrobium xylanilyticum</name>
    <dbReference type="NCBI Taxonomy" id="1123352"/>
    <lineage>
        <taxon>Bacteria</taxon>
        <taxon>Bacillati</taxon>
        <taxon>Bacillota</taxon>
        <taxon>Tissierellia</taxon>
        <taxon>Tissierellales</taxon>
        <taxon>Tepidimicrobiaceae</taxon>
        <taxon>Tepidimicrobium</taxon>
    </lineage>
</organism>
<keyword evidence="2" id="KW-1185">Reference proteome</keyword>
<evidence type="ECO:0000313" key="2">
    <source>
        <dbReference type="Proteomes" id="UP000198828"/>
    </source>
</evidence>
<dbReference type="InterPro" id="IPR029058">
    <property type="entry name" value="AB_hydrolase_fold"/>
</dbReference>
<sequence length="74" mass="8720">MKYISSIAKYITKCLISSRADEVTPYFMSEDIYNSVKHNHKRIFSVEDSAHVEIFFDHPTEYEANVLEFIKDLN</sequence>
<name>A0A1H3BZS1_9FIRM</name>
<dbReference type="AlphaFoldDB" id="A0A1H3BZS1"/>
<evidence type="ECO:0000313" key="1">
    <source>
        <dbReference type="EMBL" id="SDX47291.1"/>
    </source>
</evidence>
<accession>A0A1H3BZS1</accession>
<proteinExistence type="predicted"/>
<gene>
    <name evidence="1" type="ORF">SAMN05660923_02369</name>
</gene>
<dbReference type="EMBL" id="FNNG01000011">
    <property type="protein sequence ID" value="SDX47291.1"/>
    <property type="molecule type" value="Genomic_DNA"/>
</dbReference>
<dbReference type="Proteomes" id="UP000198828">
    <property type="component" value="Unassembled WGS sequence"/>
</dbReference>
<dbReference type="SUPFAM" id="SSF53474">
    <property type="entry name" value="alpha/beta-Hydrolases"/>
    <property type="match status" value="1"/>
</dbReference>
<protein>
    <submittedName>
        <fullName evidence="1">Uncharacterized protein</fullName>
    </submittedName>
</protein>